<accession>A0A5E4QRI6</accession>
<dbReference type="PANTHER" id="PTHR24114">
    <property type="entry name" value="LEUCINE RICH REPEAT FAMILY PROTEIN"/>
    <property type="match status" value="1"/>
</dbReference>
<evidence type="ECO:0000259" key="2">
    <source>
        <dbReference type="Pfam" id="PF00168"/>
    </source>
</evidence>
<protein>
    <recommendedName>
        <fullName evidence="2">C2 domain-containing protein</fullName>
    </recommendedName>
</protein>
<feature type="compositionally biased region" description="Low complexity" evidence="1">
    <location>
        <begin position="482"/>
        <end position="493"/>
    </location>
</feature>
<dbReference type="InterPro" id="IPR035892">
    <property type="entry name" value="C2_domain_sf"/>
</dbReference>
<feature type="region of interest" description="Disordered" evidence="1">
    <location>
        <begin position="423"/>
        <end position="509"/>
    </location>
</feature>
<organism evidence="3 4">
    <name type="scientific">Leptidea sinapis</name>
    <dbReference type="NCBI Taxonomy" id="189913"/>
    <lineage>
        <taxon>Eukaryota</taxon>
        <taxon>Metazoa</taxon>
        <taxon>Ecdysozoa</taxon>
        <taxon>Arthropoda</taxon>
        <taxon>Hexapoda</taxon>
        <taxon>Insecta</taxon>
        <taxon>Pterygota</taxon>
        <taxon>Neoptera</taxon>
        <taxon>Endopterygota</taxon>
        <taxon>Lepidoptera</taxon>
        <taxon>Glossata</taxon>
        <taxon>Ditrysia</taxon>
        <taxon>Papilionoidea</taxon>
        <taxon>Pieridae</taxon>
        <taxon>Dismorphiinae</taxon>
        <taxon>Leptidea</taxon>
    </lineage>
</organism>
<dbReference type="AlphaFoldDB" id="A0A5E4QRI6"/>
<dbReference type="Pfam" id="PF00168">
    <property type="entry name" value="C2"/>
    <property type="match status" value="1"/>
</dbReference>
<dbReference type="Pfam" id="PF13516">
    <property type="entry name" value="LRR_6"/>
    <property type="match status" value="3"/>
</dbReference>
<dbReference type="PANTHER" id="PTHR24114:SF2">
    <property type="entry name" value="F-BOX DOMAIN-CONTAINING PROTEIN-RELATED"/>
    <property type="match status" value="1"/>
</dbReference>
<proteinExistence type="predicted"/>
<dbReference type="Proteomes" id="UP000324832">
    <property type="component" value="Unassembled WGS sequence"/>
</dbReference>
<dbReference type="SUPFAM" id="SSF49562">
    <property type="entry name" value="C2 domain (Calcium/lipid-binding domain, CaLB)"/>
    <property type="match status" value="1"/>
</dbReference>
<dbReference type="Gene3D" id="3.80.10.10">
    <property type="entry name" value="Ribonuclease Inhibitor"/>
    <property type="match status" value="1"/>
</dbReference>
<dbReference type="InterPro" id="IPR052394">
    <property type="entry name" value="LRR-containing"/>
</dbReference>
<feature type="compositionally biased region" description="Basic residues" evidence="1">
    <location>
        <begin position="450"/>
        <end position="468"/>
    </location>
</feature>
<dbReference type="InterPro" id="IPR032675">
    <property type="entry name" value="LRR_dom_sf"/>
</dbReference>
<evidence type="ECO:0000256" key="1">
    <source>
        <dbReference type="SAM" id="MobiDB-lite"/>
    </source>
</evidence>
<gene>
    <name evidence="3" type="ORF">LSINAPIS_LOCUS10878</name>
</gene>
<evidence type="ECO:0000313" key="3">
    <source>
        <dbReference type="EMBL" id="VVD00184.1"/>
    </source>
</evidence>
<evidence type="ECO:0000313" key="4">
    <source>
        <dbReference type="Proteomes" id="UP000324832"/>
    </source>
</evidence>
<reference evidence="3 4" key="1">
    <citation type="submission" date="2017-07" db="EMBL/GenBank/DDBJ databases">
        <authorList>
            <person name="Talla V."/>
            <person name="Backstrom N."/>
        </authorList>
    </citation>
    <scope>NUCLEOTIDE SEQUENCE [LARGE SCALE GENOMIC DNA]</scope>
</reference>
<name>A0A5E4QRI6_9NEOP</name>
<dbReference type="InterPro" id="IPR001611">
    <property type="entry name" value="Leu-rich_rpt"/>
</dbReference>
<dbReference type="InterPro" id="IPR000008">
    <property type="entry name" value="C2_dom"/>
</dbReference>
<dbReference type="Gene3D" id="2.60.40.150">
    <property type="entry name" value="C2 domain"/>
    <property type="match status" value="1"/>
</dbReference>
<dbReference type="SUPFAM" id="SSF52047">
    <property type="entry name" value="RNI-like"/>
    <property type="match status" value="1"/>
</dbReference>
<keyword evidence="4" id="KW-1185">Reference proteome</keyword>
<dbReference type="EMBL" id="FZQP02004501">
    <property type="protein sequence ID" value="VVD00184.1"/>
    <property type="molecule type" value="Genomic_DNA"/>
</dbReference>
<feature type="domain" description="C2" evidence="2">
    <location>
        <begin position="531"/>
        <end position="575"/>
    </location>
</feature>
<sequence>MSSIQTELVFDAEMEESYNDELTEECPSLYIEMQEENKKRVLHAQDLYSPGSGDICTKYLTMSKSSILLHPYISYPAILDPGIMSALKESEEKLSFANDGQDLYLEICKEMNQSPVKSFHRSLLTNTVDLRFYCVNAFGVRPMTISLQWNKTVTILNLTDNFLNEDACFHLGEMLIYNNTLLELDLTGCRIGPNGAKRRSLNSLAKAFNIYNNTFTHVDLSWNKLFAPECGTIDLLKQFGENNRLEELNLSWNSLNGSRIGNAMKNIIKSKSIRVLNLSHNRLSGEAIKYIVTALNKAKNIVTLNLSYNSITTEDAFNVLQKIKLKSVKLLDEVKKSKDYNIVVTYGRVVGSYQPIEPDMRDIVLNRVEFLTKRRKKSYIDIAIVAMNLLKENSAIMTSKNFTVAMSRAGASLDKDLVEEIINSFPGPKRSSPARQDNKSPPDPPAQKKTTFKKVKNFMGLSKRRRQGDKKDDEQGLIAGPSSQPDDQQSSHTDSSDEPQGASCVETPKSKKMRAAIQLAGPVALKSADFQICITVIEARQLTGLNMDPVVCIQVGDQRKFTSVKESTNCPYYNEVR</sequence>
<dbReference type="SMART" id="SM00368">
    <property type="entry name" value="LRR_RI"/>
    <property type="match status" value="3"/>
</dbReference>